<keyword evidence="2" id="KW-1133">Transmembrane helix</keyword>
<organism evidence="3 4">
    <name type="scientific">Brachionus calyciflorus</name>
    <dbReference type="NCBI Taxonomy" id="104777"/>
    <lineage>
        <taxon>Eukaryota</taxon>
        <taxon>Metazoa</taxon>
        <taxon>Spiralia</taxon>
        <taxon>Gnathifera</taxon>
        <taxon>Rotifera</taxon>
        <taxon>Eurotatoria</taxon>
        <taxon>Monogononta</taxon>
        <taxon>Pseudotrocha</taxon>
        <taxon>Ploima</taxon>
        <taxon>Brachionidae</taxon>
        <taxon>Brachionus</taxon>
    </lineage>
</organism>
<reference evidence="3" key="1">
    <citation type="submission" date="2021-02" db="EMBL/GenBank/DDBJ databases">
        <authorList>
            <person name="Nowell W R."/>
        </authorList>
    </citation>
    <scope>NUCLEOTIDE SEQUENCE</scope>
    <source>
        <strain evidence="3">Ploen Becks lab</strain>
    </source>
</reference>
<dbReference type="Proteomes" id="UP000663879">
    <property type="component" value="Unassembled WGS sequence"/>
</dbReference>
<proteinExistence type="predicted"/>
<evidence type="ECO:0000313" key="4">
    <source>
        <dbReference type="Proteomes" id="UP000663879"/>
    </source>
</evidence>
<sequence length="268" mass="31871">MSDKNRQKRSVEFLKSLFKFEKSTKAQHFEDYEANNEQNDLYEFLNFLYSSPHLEENYSKSNYILDYNKTLINQDTLTSQLPVAFIQLLIILLVFLTLLFLCKCNGILESLREKMLGSTSSSYDDDIYKDNKSVLKYIETFWYDFKMKRRLKRRRKRRKNKTKDPLNKISKKRIDSNDDSFYRNNSGIFKRRSVIYRNNRKNRNTDSLSSTNSLNKPKRQNRFSNINYSLRNSVNSPSKFISFDSSDIINNKNRSIVLSPQVTIDEIV</sequence>
<feature type="compositionally biased region" description="Low complexity" evidence="1">
    <location>
        <begin position="205"/>
        <end position="215"/>
    </location>
</feature>
<gene>
    <name evidence="3" type="ORF">OXX778_LOCUS20742</name>
</gene>
<name>A0A814NGE3_9BILA</name>
<comment type="caution">
    <text evidence="3">The sequence shown here is derived from an EMBL/GenBank/DDBJ whole genome shotgun (WGS) entry which is preliminary data.</text>
</comment>
<dbReference type="AlphaFoldDB" id="A0A814NGE3"/>
<keyword evidence="2" id="KW-0472">Membrane</keyword>
<evidence type="ECO:0000256" key="1">
    <source>
        <dbReference type="SAM" id="MobiDB-lite"/>
    </source>
</evidence>
<keyword evidence="2" id="KW-0812">Transmembrane</keyword>
<keyword evidence="4" id="KW-1185">Reference proteome</keyword>
<evidence type="ECO:0000256" key="2">
    <source>
        <dbReference type="SAM" id="Phobius"/>
    </source>
</evidence>
<accession>A0A814NGE3</accession>
<dbReference type="EMBL" id="CAJNOC010007124">
    <property type="protein sequence ID" value="CAF1092506.1"/>
    <property type="molecule type" value="Genomic_DNA"/>
</dbReference>
<evidence type="ECO:0000313" key="3">
    <source>
        <dbReference type="EMBL" id="CAF1092506.1"/>
    </source>
</evidence>
<feature type="transmembrane region" description="Helical" evidence="2">
    <location>
        <begin position="81"/>
        <end position="101"/>
    </location>
</feature>
<protein>
    <submittedName>
        <fullName evidence="3">Uncharacterized protein</fullName>
    </submittedName>
</protein>
<dbReference type="OrthoDB" id="10235999at2759"/>
<feature type="region of interest" description="Disordered" evidence="1">
    <location>
        <begin position="200"/>
        <end position="226"/>
    </location>
</feature>